<dbReference type="AlphaFoldDB" id="A0A1G7QL06"/>
<feature type="transmembrane region" description="Helical" evidence="1">
    <location>
        <begin position="47"/>
        <end position="65"/>
    </location>
</feature>
<reference evidence="3" key="1">
    <citation type="submission" date="2016-10" db="EMBL/GenBank/DDBJ databases">
        <authorList>
            <person name="Varghese N."/>
            <person name="Submissions S."/>
        </authorList>
    </citation>
    <scope>NUCLEOTIDE SEQUENCE [LARGE SCALE GENOMIC DNA]</scope>
    <source>
        <strain evidence="3">DSM 44526</strain>
    </source>
</reference>
<feature type="transmembrane region" description="Helical" evidence="1">
    <location>
        <begin position="21"/>
        <end position="41"/>
    </location>
</feature>
<accession>A0A1G7QL06</accession>
<proteinExistence type="predicted"/>
<organism evidence="2 3">
    <name type="scientific">Klenkia brasiliensis</name>
    <dbReference type="NCBI Taxonomy" id="333142"/>
    <lineage>
        <taxon>Bacteria</taxon>
        <taxon>Bacillati</taxon>
        <taxon>Actinomycetota</taxon>
        <taxon>Actinomycetes</taxon>
        <taxon>Geodermatophilales</taxon>
        <taxon>Geodermatophilaceae</taxon>
        <taxon>Klenkia</taxon>
    </lineage>
</organism>
<evidence type="ECO:0000256" key="1">
    <source>
        <dbReference type="SAM" id="Phobius"/>
    </source>
</evidence>
<name>A0A1G7QL06_9ACTN</name>
<keyword evidence="1" id="KW-0472">Membrane</keyword>
<feature type="transmembrane region" description="Helical" evidence="1">
    <location>
        <begin position="86"/>
        <end position="104"/>
    </location>
</feature>
<keyword evidence="3" id="KW-1185">Reference proteome</keyword>
<gene>
    <name evidence="2" type="ORF">SAMN05660324_1523</name>
</gene>
<dbReference type="EMBL" id="FNCF01000002">
    <property type="protein sequence ID" value="SDF99203.1"/>
    <property type="molecule type" value="Genomic_DNA"/>
</dbReference>
<evidence type="ECO:0000313" key="2">
    <source>
        <dbReference type="EMBL" id="SDF99203.1"/>
    </source>
</evidence>
<keyword evidence="1" id="KW-1133">Transmembrane helix</keyword>
<feature type="transmembrane region" description="Helical" evidence="1">
    <location>
        <begin position="110"/>
        <end position="133"/>
    </location>
</feature>
<evidence type="ECO:0000313" key="3">
    <source>
        <dbReference type="Proteomes" id="UP000198863"/>
    </source>
</evidence>
<protein>
    <submittedName>
        <fullName evidence="2">Uncharacterized protein</fullName>
    </submittedName>
</protein>
<dbReference type="Proteomes" id="UP000198863">
    <property type="component" value="Unassembled WGS sequence"/>
</dbReference>
<keyword evidence="1" id="KW-0812">Transmembrane</keyword>
<dbReference type="RefSeq" id="WP_131801429.1">
    <property type="nucleotide sequence ID" value="NZ_FNCF01000002.1"/>
</dbReference>
<sequence length="140" mass="14148">MPAARQPEDAADLRSWRRTGLVVGYAALLCFTAAVVVRVAVGRSTATTVLAVGAVLTAIVSAIYLQRVASDPGMAGLPTTARLRRLGSLASTSYVVALLVNAFVPDGGGPWALLPAVPGSVAVVAGVAALVLATRTRVPG</sequence>